<keyword evidence="3" id="KW-1185">Reference proteome</keyword>
<dbReference type="Proteomes" id="UP000008206">
    <property type="component" value="Chromosome"/>
</dbReference>
<evidence type="ECO:0000313" key="2">
    <source>
        <dbReference type="EMBL" id="ADN17426.1"/>
    </source>
</evidence>
<dbReference type="OrthoDB" id="488500at2"/>
<feature type="region of interest" description="Disordered" evidence="1">
    <location>
        <begin position="1"/>
        <end position="42"/>
    </location>
</feature>
<reference evidence="3" key="1">
    <citation type="journal article" date="2011" name="MBio">
        <title>Novel metabolic attributes of the genus Cyanothece, comprising a group of unicellular nitrogen-fixing Cyanobacteria.</title>
        <authorList>
            <person name="Bandyopadhyay A."/>
            <person name="Elvitigala T."/>
            <person name="Welsh E."/>
            <person name="Stockel J."/>
            <person name="Liberton M."/>
            <person name="Min H."/>
            <person name="Sherman L.A."/>
            <person name="Pakrasi H.B."/>
        </authorList>
    </citation>
    <scope>NUCLEOTIDE SEQUENCE [LARGE SCALE GENOMIC DNA]</scope>
    <source>
        <strain evidence="3">PCC 7822</strain>
    </source>
</reference>
<proteinExistence type="predicted"/>
<evidence type="ECO:0008006" key="4">
    <source>
        <dbReference type="Google" id="ProtNLM"/>
    </source>
</evidence>
<dbReference type="HOGENOM" id="CLU_668549_0_0_3"/>
<dbReference type="STRING" id="497965.Cyan7822_5554"/>
<sequence>MGKIRQVKTSQSKANNPLSKSKQAELRTGRSLATDPPRKINPEHSTVITHHLENISLSPSPTPSSLFQPKLQPLVTAYTHSPNNLIQRFDEESPGPLTPTQVIQAKNWYAAKKQQYTPEIIKQIQAKVGVTQTGEINSETVQAVALWQQSNPPLKVDGMAGPRTLPAAFASGLAEEKSINQYVGAAKTIQTQWATLKTPQARASALIKVVNERLSAAGVPICNQALKDLGAAAGQLSFETWTIDLGKEAFSKATLTDAEAAEIADTVYHEARHAEQWYRMAQMLAGKGRSAKAIARETGIKAEVVATAVSNPLKPGSMEALIAEGWHESVYGARAAYREQVLTEVLASKTALNKAQETYNKSPTKTNQAKLDAAQKRFDIAYAKYVDLPEEADAHRVGHAVNVAYQSPTSP</sequence>
<protein>
    <recommendedName>
        <fullName evidence="4">Peptidoglycan-binding domain 1 protein</fullName>
    </recommendedName>
</protein>
<dbReference type="EMBL" id="CP002198">
    <property type="protein sequence ID" value="ADN17426.1"/>
    <property type="molecule type" value="Genomic_DNA"/>
</dbReference>
<organism evidence="2 3">
    <name type="scientific">Gloeothece verrucosa (strain PCC 7822)</name>
    <name type="common">Cyanothece sp. (strain PCC 7822)</name>
    <dbReference type="NCBI Taxonomy" id="497965"/>
    <lineage>
        <taxon>Bacteria</taxon>
        <taxon>Bacillati</taxon>
        <taxon>Cyanobacteriota</taxon>
        <taxon>Cyanophyceae</taxon>
        <taxon>Oscillatoriophycideae</taxon>
        <taxon>Chroococcales</taxon>
        <taxon>Aphanothecaceae</taxon>
        <taxon>Gloeothece</taxon>
        <taxon>Gloeothece verrucosa</taxon>
    </lineage>
</organism>
<accession>E0UAC1</accession>
<name>E0UAC1_GLOV7</name>
<dbReference type="AlphaFoldDB" id="E0UAC1"/>
<dbReference type="RefSeq" id="WP_013325463.1">
    <property type="nucleotide sequence ID" value="NC_014501.1"/>
</dbReference>
<dbReference type="KEGG" id="cyj:Cyan7822_5554"/>
<evidence type="ECO:0000256" key="1">
    <source>
        <dbReference type="SAM" id="MobiDB-lite"/>
    </source>
</evidence>
<feature type="compositionally biased region" description="Polar residues" evidence="1">
    <location>
        <begin position="7"/>
        <end position="21"/>
    </location>
</feature>
<evidence type="ECO:0000313" key="3">
    <source>
        <dbReference type="Proteomes" id="UP000008206"/>
    </source>
</evidence>
<dbReference type="eggNOG" id="COG3409">
    <property type="taxonomic scope" value="Bacteria"/>
</dbReference>
<gene>
    <name evidence="2" type="ordered locus">Cyan7822_5554</name>
</gene>